<gene>
    <name evidence="1" type="ORF">J2S69_000568</name>
</gene>
<evidence type="ECO:0000313" key="1">
    <source>
        <dbReference type="EMBL" id="MDR7336849.1"/>
    </source>
</evidence>
<protein>
    <submittedName>
        <fullName evidence="1">Uncharacterized protein</fullName>
    </submittedName>
</protein>
<comment type="caution">
    <text evidence="1">The sequence shown here is derived from an EMBL/GenBank/DDBJ whole genome shotgun (WGS) entry which is preliminary data.</text>
</comment>
<name>A0ABU2AI05_9ACTN</name>
<keyword evidence="2" id="KW-1185">Reference proteome</keyword>
<accession>A0ABU2AI05</accession>
<reference evidence="1 2" key="1">
    <citation type="submission" date="2023-07" db="EMBL/GenBank/DDBJ databases">
        <title>Sequencing the genomes of 1000 actinobacteria strains.</title>
        <authorList>
            <person name="Klenk H.-P."/>
        </authorList>
    </citation>
    <scope>NUCLEOTIDE SEQUENCE [LARGE SCALE GENOMIC DNA]</scope>
    <source>
        <strain evidence="1 2">DSM 44724</strain>
    </source>
</reference>
<evidence type="ECO:0000313" key="2">
    <source>
        <dbReference type="Proteomes" id="UP001183604"/>
    </source>
</evidence>
<dbReference type="RefSeq" id="WP_310283862.1">
    <property type="nucleotide sequence ID" value="NZ_BAAAOM010000002.1"/>
</dbReference>
<dbReference type="Proteomes" id="UP001183604">
    <property type="component" value="Unassembled WGS sequence"/>
</dbReference>
<dbReference type="EMBL" id="JAVDYD010000001">
    <property type="protein sequence ID" value="MDR7336849.1"/>
    <property type="molecule type" value="Genomic_DNA"/>
</dbReference>
<organism evidence="1 2">
    <name type="scientific">Glycomyces lechevalierae</name>
    <dbReference type="NCBI Taxonomy" id="256034"/>
    <lineage>
        <taxon>Bacteria</taxon>
        <taxon>Bacillati</taxon>
        <taxon>Actinomycetota</taxon>
        <taxon>Actinomycetes</taxon>
        <taxon>Glycomycetales</taxon>
        <taxon>Glycomycetaceae</taxon>
        <taxon>Glycomyces</taxon>
    </lineage>
</organism>
<sequence>MFITQRSWLSRNAQALAAAVAVIAVAAVLLFAQDDSASGSTYTSNEAVTYQEFAGTIRNTGSGWYILDDAGHTPDDLTSIGTVTSTSVRVNYPGCAEITSVIVGPDDTYAKDYGASFGASVGLTYMVITGSINDSSDSGTAQDIWDPTSDFNGSSNIWIMGRCIPAA</sequence>
<proteinExistence type="predicted"/>